<evidence type="ECO:0000256" key="2">
    <source>
        <dbReference type="ARBA" id="ARBA00022741"/>
    </source>
</evidence>
<dbReference type="SUPFAM" id="SSF52540">
    <property type="entry name" value="P-loop containing nucleoside triphosphate hydrolases"/>
    <property type="match status" value="2"/>
</dbReference>
<sequence>MLTLYPSNRLEILSQLLQAVLKYRRSDVLAADVILVESQGMQHWLNMELAKQQGVAMNLEFPMPSRFIWDTARILLGDSVPRQSPFRREVMVWKLDQLLAAEATIAAPECAPLQSYWLEGNSAQGHLKRYQLAAKIADLFEQYLIYRSDWLEQWQQGAQGESADEQWQAYLWRALLADSPEHPASLQQRAIAEIENNFERYAARLPKQISLFAINAMAPQSLAFFQALAQHIDVHLFHLNPCVDFWGELQSDKAQAKALRQQQYQQWLSDGQSNPLLANLGQQGKDLFNGLQQLGVQEIAAFNEADTVASDHTSGQPHHSLLASIQRDILNLTDARSQPATEPVIDDSIVFHSCHSALREIQALHDQLLHLFNADPALQPSDVLVMCPRIEDYAPYVDAVFRKPWEHQEPGQVPRLPCSIADRTLLDSEPVINALLNLLQLPDSRFEVSQIIEYLRVPSLQRRFGLVDSELATIESWLEQACIHWGIDQQHQQQIAGASYDLGTYSWQWGLTRLLQGFASGQQTIVDGIQWLPVVDGQQGVLLGRLMQILEQLQWLSAALQTPRSAEQWRQFIEQSLSQLFDDHDDDQYVIEHIHQVLGEFVVSCEQADYGCDIELSVMRHYLSHHFSQPDTGNHFMTGQVTFCSMVPMRSIPFKVIAILGLNDGVFPRQSNPLSFDLMARHGRRQGDRSRRGDDRYLFLEALISARQHLILSYQGRDSKDNNERQPSLVLAELMDYLAQGYGWCFSGPQSHVKQQPLHPFSARLYQAQANDDSSFEAGWMRLAQPVPAPQRQVAIAADVDTNQAAIPPEKDPVSASELIQCLVHPLRQFGRQRLQLYLDIEQQPLTDAEPFASDTLMRFDATQRLVQAQLSGESAATVKQALLASGQLPKTPMIDAEIEQWSERASNLADAIEQIGVAPAQQYAVSLGACEISADLQWQADQQGIVCYHPGSDSANQLVKLWIHHLIATLQAERPLSSVGLYLDSKTGQVICHQLAASIEANLAERLLQQLLDTRQQILSQPLPLFSRLAQAIWQAEPWQSLTDKLAEGSIAKAWRDCVESKPFAPLPGLDQDPYFQWFYQHEDNYPVPSDELLELMAATYQPMYQALFGDKEQTA</sequence>
<proteinExistence type="inferred from homology"/>
<evidence type="ECO:0000259" key="11">
    <source>
        <dbReference type="Pfam" id="PF17946"/>
    </source>
</evidence>
<evidence type="ECO:0000256" key="6">
    <source>
        <dbReference type="ARBA" id="ARBA00022839"/>
    </source>
</evidence>
<dbReference type="EMBL" id="JACXAF010000004">
    <property type="protein sequence ID" value="MBD1388625.1"/>
    <property type="molecule type" value="Genomic_DNA"/>
</dbReference>
<dbReference type="Gene3D" id="3.40.50.10930">
    <property type="match status" value="1"/>
</dbReference>
<dbReference type="Gene3D" id="1.10.10.990">
    <property type="match status" value="1"/>
</dbReference>
<keyword evidence="5 10" id="KW-0347">Helicase</keyword>
<comment type="miscellaneous">
    <text evidence="10">In the RecBCD complex, RecB has a slow 3'-5' helicase, an exonuclease activity and loads RecA onto ssDNA, RecD has a fast 5'-3' helicase activity, while RecC stimulates the ATPase and processivity of the RecB helicase and contributes to recognition of the Chi site.</text>
</comment>
<dbReference type="GO" id="GO:0008854">
    <property type="term" value="F:exodeoxyribonuclease V activity"/>
    <property type="evidence" value="ECO:0007669"/>
    <property type="project" value="InterPro"/>
</dbReference>
<evidence type="ECO:0000256" key="5">
    <source>
        <dbReference type="ARBA" id="ARBA00022806"/>
    </source>
</evidence>
<evidence type="ECO:0000256" key="1">
    <source>
        <dbReference type="ARBA" id="ARBA00022722"/>
    </source>
</evidence>
<dbReference type="NCBIfam" id="TIGR01450">
    <property type="entry name" value="recC"/>
    <property type="match status" value="1"/>
</dbReference>
<evidence type="ECO:0000256" key="10">
    <source>
        <dbReference type="HAMAP-Rule" id="MF_01486"/>
    </source>
</evidence>
<keyword evidence="8 10" id="KW-0238">DNA-binding</keyword>
<evidence type="ECO:0000313" key="13">
    <source>
        <dbReference type="Proteomes" id="UP000638014"/>
    </source>
</evidence>
<keyword evidence="6 10" id="KW-0269">Exonuclease</keyword>
<dbReference type="PIRSF" id="PIRSF000980">
    <property type="entry name" value="RecC"/>
    <property type="match status" value="1"/>
</dbReference>
<comment type="similarity">
    <text evidence="10">Belongs to the RecC family.</text>
</comment>
<evidence type="ECO:0000256" key="7">
    <source>
        <dbReference type="ARBA" id="ARBA00022840"/>
    </source>
</evidence>
<reference evidence="12" key="1">
    <citation type="submission" date="2020-09" db="EMBL/GenBank/DDBJ databases">
        <title>A novel bacterium of genus Neiella, isolated from South China Sea.</title>
        <authorList>
            <person name="Huang H."/>
            <person name="Mo K."/>
            <person name="Hu Y."/>
        </authorList>
    </citation>
    <scope>NUCLEOTIDE SEQUENCE</scope>
    <source>
        <strain evidence="12">HB171785</strain>
    </source>
</reference>
<keyword evidence="4 10" id="KW-0378">Hydrolase</keyword>
<comment type="caution">
    <text evidence="12">The sequence shown here is derived from an EMBL/GenBank/DDBJ whole genome shotgun (WGS) entry which is preliminary data.</text>
</comment>
<dbReference type="GO" id="GO:0000724">
    <property type="term" value="P:double-strand break repair via homologous recombination"/>
    <property type="evidence" value="ECO:0007669"/>
    <property type="project" value="UniProtKB-UniRule"/>
</dbReference>
<dbReference type="Pfam" id="PF17946">
    <property type="entry name" value="RecC_C"/>
    <property type="match status" value="1"/>
</dbReference>
<dbReference type="Pfam" id="PF04257">
    <property type="entry name" value="Exonuc_V_gamma"/>
    <property type="match status" value="1"/>
</dbReference>
<gene>
    <name evidence="10 12" type="primary">recC</name>
    <name evidence="12" type="ORF">IC617_04215</name>
</gene>
<evidence type="ECO:0000256" key="8">
    <source>
        <dbReference type="ARBA" id="ARBA00023125"/>
    </source>
</evidence>
<dbReference type="GO" id="GO:0003678">
    <property type="term" value="F:DNA helicase activity"/>
    <property type="evidence" value="ECO:0007669"/>
    <property type="project" value="UniProtKB-UniRule"/>
</dbReference>
<evidence type="ECO:0000313" key="12">
    <source>
        <dbReference type="EMBL" id="MBD1388625.1"/>
    </source>
</evidence>
<keyword evidence="13" id="KW-1185">Reference proteome</keyword>
<organism evidence="12 13">
    <name type="scientific">Neiella litorisoli</name>
    <dbReference type="NCBI Taxonomy" id="2771431"/>
    <lineage>
        <taxon>Bacteria</taxon>
        <taxon>Pseudomonadati</taxon>
        <taxon>Pseudomonadota</taxon>
        <taxon>Gammaproteobacteria</taxon>
        <taxon>Alteromonadales</taxon>
        <taxon>Echinimonadaceae</taxon>
        <taxon>Neiella</taxon>
    </lineage>
</organism>
<dbReference type="PANTHER" id="PTHR30591:SF1">
    <property type="entry name" value="RECBCD ENZYME SUBUNIT RECC"/>
    <property type="match status" value="1"/>
</dbReference>
<dbReference type="GO" id="GO:0003677">
    <property type="term" value="F:DNA binding"/>
    <property type="evidence" value="ECO:0007669"/>
    <property type="project" value="UniProtKB-UniRule"/>
</dbReference>
<dbReference type="InterPro" id="IPR041500">
    <property type="entry name" value="RecC_C"/>
</dbReference>
<dbReference type="InterPro" id="IPR011335">
    <property type="entry name" value="Restrct_endonuc-II-like"/>
</dbReference>
<evidence type="ECO:0000256" key="4">
    <source>
        <dbReference type="ARBA" id="ARBA00022801"/>
    </source>
</evidence>
<comment type="function">
    <text evidence="10">A helicase/nuclease that prepares dsDNA breaks (DSB) for recombinational DNA repair. Binds to DSBs and unwinds DNA via a highly rapid and processive ATP-dependent bidirectional helicase activity. Unwinds dsDNA until it encounters a Chi (crossover hotspot instigator) sequence from the 3' direction. Cuts ssDNA a few nucleotides 3' to the Chi site. The properties and activities of the enzyme are changed at Chi. The Chi-altered holoenzyme produces a long 3'-ssDNA overhang and facilitates RecA-binding to the ssDNA for homologous DNA recombination and repair. Holoenzyme degrades any linearized DNA that is unable to undergo homologous recombination. In the holoenzyme this subunit recognizes the wild-type Chi sequence, and when added to isolated RecB increases its ATP-dependent helicase processivity.</text>
</comment>
<dbReference type="GO" id="GO:0009338">
    <property type="term" value="C:exodeoxyribonuclease V complex"/>
    <property type="evidence" value="ECO:0007669"/>
    <property type="project" value="InterPro"/>
</dbReference>
<dbReference type="GO" id="GO:0005524">
    <property type="term" value="F:ATP binding"/>
    <property type="evidence" value="ECO:0007669"/>
    <property type="project" value="UniProtKB-UniRule"/>
</dbReference>
<dbReference type="PANTHER" id="PTHR30591">
    <property type="entry name" value="RECBCD ENZYME SUBUNIT RECC"/>
    <property type="match status" value="1"/>
</dbReference>
<dbReference type="InterPro" id="IPR006697">
    <property type="entry name" value="RecC"/>
</dbReference>
<keyword evidence="9 10" id="KW-0234">DNA repair</keyword>
<evidence type="ECO:0000256" key="9">
    <source>
        <dbReference type="ARBA" id="ARBA00023204"/>
    </source>
</evidence>
<protein>
    <recommendedName>
        <fullName evidence="10">RecBCD enzyme subunit RecC</fullName>
    </recommendedName>
    <alternativeName>
        <fullName evidence="10">Exonuclease V subunit RecC</fullName>
        <shortName evidence="10">ExoV subunit RecC</shortName>
    </alternativeName>
    <alternativeName>
        <fullName evidence="10">Helicase/nuclease RecBCD subunit RecC</fullName>
    </alternativeName>
</protein>
<keyword evidence="3 10" id="KW-0227">DNA damage</keyword>
<comment type="subunit">
    <text evidence="10">Heterotrimer of RecB, RecC and RecD. All subunits contribute to DNA-binding.</text>
</comment>
<dbReference type="Proteomes" id="UP000638014">
    <property type="component" value="Unassembled WGS sequence"/>
</dbReference>
<accession>A0A8J6QFY4</accession>
<dbReference type="RefSeq" id="WP_191143739.1">
    <property type="nucleotide sequence ID" value="NZ_JACXAF010000004.1"/>
</dbReference>
<dbReference type="InterPro" id="IPR013986">
    <property type="entry name" value="DExx_box_DNA_helicase_dom_sf"/>
</dbReference>
<evidence type="ECO:0000256" key="3">
    <source>
        <dbReference type="ARBA" id="ARBA00022763"/>
    </source>
</evidence>
<dbReference type="InterPro" id="IPR027417">
    <property type="entry name" value="P-loop_NTPase"/>
</dbReference>
<keyword evidence="1 10" id="KW-0540">Nuclease</keyword>
<keyword evidence="7 10" id="KW-0067">ATP-binding</keyword>
<name>A0A8J6QFY4_9GAMM</name>
<dbReference type="AlphaFoldDB" id="A0A8J6QFY4"/>
<dbReference type="SUPFAM" id="SSF52980">
    <property type="entry name" value="Restriction endonuclease-like"/>
    <property type="match status" value="1"/>
</dbReference>
<keyword evidence="2 10" id="KW-0547">Nucleotide-binding</keyword>
<dbReference type="HAMAP" id="MF_01486">
    <property type="entry name" value="RecC"/>
    <property type="match status" value="1"/>
</dbReference>
<feature type="domain" description="RecC C-terminal" evidence="11">
    <location>
        <begin position="812"/>
        <end position="1037"/>
    </location>
</feature>
<dbReference type="Gene3D" id="1.10.10.160">
    <property type="match status" value="1"/>
</dbReference>
<dbReference type="Gene3D" id="3.40.50.300">
    <property type="entry name" value="P-loop containing nucleotide triphosphate hydrolases"/>
    <property type="match status" value="2"/>
</dbReference>